<accession>A0A5C6BHM7</accession>
<dbReference type="NCBIfam" id="TIGR04294">
    <property type="entry name" value="pre_pil_HX9DG"/>
    <property type="match status" value="1"/>
</dbReference>
<feature type="transmembrane region" description="Helical" evidence="1">
    <location>
        <begin position="29"/>
        <end position="53"/>
    </location>
</feature>
<dbReference type="Gene3D" id="3.30.700.10">
    <property type="entry name" value="Glycoprotein, Type 4 Pilin"/>
    <property type="match status" value="1"/>
</dbReference>
<evidence type="ECO:0000313" key="3">
    <source>
        <dbReference type="EMBL" id="TWU11565.1"/>
    </source>
</evidence>
<comment type="caution">
    <text evidence="3">The sequence shown here is derived from an EMBL/GenBank/DDBJ whole genome shotgun (WGS) entry which is preliminary data.</text>
</comment>
<dbReference type="PANTHER" id="PTHR30093:SF2">
    <property type="entry name" value="TYPE II SECRETION SYSTEM PROTEIN H"/>
    <property type="match status" value="1"/>
</dbReference>
<dbReference type="Proteomes" id="UP000320735">
    <property type="component" value="Unassembled WGS sequence"/>
</dbReference>
<gene>
    <name evidence="3" type="primary">xcpT_1</name>
    <name evidence="3" type="ORF">CA54_03720</name>
</gene>
<dbReference type="NCBIfam" id="TIGR02532">
    <property type="entry name" value="IV_pilin_GFxxxE"/>
    <property type="match status" value="1"/>
</dbReference>
<dbReference type="SUPFAM" id="SSF54523">
    <property type="entry name" value="Pili subunits"/>
    <property type="match status" value="1"/>
</dbReference>
<name>A0A5C6BHM7_9PLAN</name>
<dbReference type="InterPro" id="IPR045584">
    <property type="entry name" value="Pilin-like"/>
</dbReference>
<proteinExistence type="predicted"/>
<dbReference type="Pfam" id="PF07596">
    <property type="entry name" value="SBP_bac_10"/>
    <property type="match status" value="1"/>
</dbReference>
<keyword evidence="4" id="KW-1185">Reference proteome</keyword>
<keyword evidence="1" id="KW-0812">Transmembrane</keyword>
<dbReference type="PANTHER" id="PTHR30093">
    <property type="entry name" value="GENERAL SECRETION PATHWAY PROTEIN G"/>
    <property type="match status" value="1"/>
</dbReference>
<dbReference type="AlphaFoldDB" id="A0A5C6BHM7"/>
<reference evidence="3 4" key="1">
    <citation type="submission" date="2019-02" db="EMBL/GenBank/DDBJ databases">
        <title>Deep-cultivation of Planctomycetes and their phenomic and genomic characterization uncovers novel biology.</title>
        <authorList>
            <person name="Wiegand S."/>
            <person name="Jogler M."/>
            <person name="Boedeker C."/>
            <person name="Pinto D."/>
            <person name="Vollmers J."/>
            <person name="Rivas-Marin E."/>
            <person name="Kohn T."/>
            <person name="Peeters S.H."/>
            <person name="Heuer A."/>
            <person name="Rast P."/>
            <person name="Oberbeckmann S."/>
            <person name="Bunk B."/>
            <person name="Jeske O."/>
            <person name="Meyerdierks A."/>
            <person name="Storesund J.E."/>
            <person name="Kallscheuer N."/>
            <person name="Luecker S."/>
            <person name="Lage O.M."/>
            <person name="Pohl T."/>
            <person name="Merkel B.J."/>
            <person name="Hornburger P."/>
            <person name="Mueller R.-W."/>
            <person name="Bruemmer F."/>
            <person name="Labrenz M."/>
            <person name="Spormann A.M."/>
            <person name="Op Den Camp H."/>
            <person name="Overmann J."/>
            <person name="Amann R."/>
            <person name="Jetten M.S.M."/>
            <person name="Mascher T."/>
            <person name="Medema M.H."/>
            <person name="Devos D.P."/>
            <person name="Kaster A.-K."/>
            <person name="Ovreas L."/>
            <person name="Rohde M."/>
            <person name="Galperin M.Y."/>
            <person name="Jogler C."/>
        </authorList>
    </citation>
    <scope>NUCLEOTIDE SEQUENCE [LARGE SCALE GENOMIC DNA]</scope>
    <source>
        <strain evidence="3 4">CA54</strain>
    </source>
</reference>
<protein>
    <submittedName>
        <fullName evidence="3">Type II secretion system protein G</fullName>
    </submittedName>
</protein>
<dbReference type="Pfam" id="PF07963">
    <property type="entry name" value="N_methyl"/>
    <property type="match status" value="1"/>
</dbReference>
<evidence type="ECO:0000256" key="1">
    <source>
        <dbReference type="SAM" id="Phobius"/>
    </source>
</evidence>
<evidence type="ECO:0000313" key="4">
    <source>
        <dbReference type="Proteomes" id="UP000320735"/>
    </source>
</evidence>
<keyword evidence="1" id="KW-1133">Transmembrane helix</keyword>
<dbReference type="EMBL" id="SJPP01000001">
    <property type="protein sequence ID" value="TWU11565.1"/>
    <property type="molecule type" value="Genomic_DNA"/>
</dbReference>
<dbReference type="PROSITE" id="PS00409">
    <property type="entry name" value="PROKAR_NTER_METHYL"/>
    <property type="match status" value="1"/>
</dbReference>
<keyword evidence="1" id="KW-0472">Membrane</keyword>
<dbReference type="InterPro" id="IPR011453">
    <property type="entry name" value="DUF1559"/>
</dbReference>
<evidence type="ECO:0000259" key="2">
    <source>
        <dbReference type="Pfam" id="PF07596"/>
    </source>
</evidence>
<dbReference type="InterPro" id="IPR012902">
    <property type="entry name" value="N_methyl_site"/>
</dbReference>
<organism evidence="3 4">
    <name type="scientific">Symmachiella macrocystis</name>
    <dbReference type="NCBI Taxonomy" id="2527985"/>
    <lineage>
        <taxon>Bacteria</taxon>
        <taxon>Pseudomonadati</taxon>
        <taxon>Planctomycetota</taxon>
        <taxon>Planctomycetia</taxon>
        <taxon>Planctomycetales</taxon>
        <taxon>Planctomycetaceae</taxon>
        <taxon>Symmachiella</taxon>
    </lineage>
</organism>
<sequence length="356" mass="38789">MESPLELDNQNTRRKSLTMQKTVQRRQHGFTLIELLVVIAIIAILIALLLPAVQQAREAARRTQCKNNLKQIGLAIHNYMDVATVLPPSACINPDITATGNNGSWGVHGRILPFLDQGNLYNAVDLTEAWDFQAAIDGLKIPTYVCPSDPQGDTARDPGSGKVTLYPTSYAFNFGTWFVFDPVTGRGGDGAFHPNARLRFSSFTDGTSNTLLTAEVKVWQPYRRNGGPPVTTIPDNVTDAEAAIASGVQFKNTGHTEWPDGRVHHHGFTTAMTPNTVVNCTDGTETFDCDYNSWQEGKDGVAGNPSYAIVTSRSHHTGMVNVVLADGSTRSISENIDRSIWRGLSTRAGSEILGEF</sequence>
<feature type="domain" description="DUF1559" evidence="2">
    <location>
        <begin position="54"/>
        <end position="338"/>
    </location>
</feature>
<dbReference type="InterPro" id="IPR027558">
    <property type="entry name" value="Pre_pil_HX9DG_C"/>
</dbReference>